<proteinExistence type="predicted"/>
<evidence type="ECO:0000313" key="1">
    <source>
        <dbReference type="EMBL" id="MDY0396184.1"/>
    </source>
</evidence>
<dbReference type="NCBIfam" id="NF041635">
    <property type="entry name" value="STM3941_fam"/>
    <property type="match status" value="1"/>
</dbReference>
<dbReference type="EMBL" id="JAWDIP010000004">
    <property type="protein sequence ID" value="MDY0396184.1"/>
    <property type="molecule type" value="Genomic_DNA"/>
</dbReference>
<protein>
    <submittedName>
        <fullName evidence="1">STM3941 family protein</fullName>
    </submittedName>
</protein>
<dbReference type="InterPro" id="IPR048136">
    <property type="entry name" value="STM3941-like"/>
</dbReference>
<evidence type="ECO:0000313" key="2">
    <source>
        <dbReference type="Proteomes" id="UP001281447"/>
    </source>
</evidence>
<keyword evidence="2" id="KW-1185">Reference proteome</keyword>
<comment type="caution">
    <text evidence="1">The sequence shown here is derived from an EMBL/GenBank/DDBJ whole genome shotgun (WGS) entry which is preliminary data.</text>
</comment>
<gene>
    <name evidence="1" type="ORF">RWE15_19785</name>
</gene>
<name>A0ABU5CAE3_9BACI</name>
<dbReference type="Proteomes" id="UP001281447">
    <property type="component" value="Unassembled WGS sequence"/>
</dbReference>
<reference evidence="1 2" key="1">
    <citation type="submission" date="2023-10" db="EMBL/GenBank/DDBJ databases">
        <title>Virgibacillus halophilus 5B73C genome.</title>
        <authorList>
            <person name="Miliotis G."/>
            <person name="Sengupta P."/>
            <person name="Hameed A."/>
            <person name="Chuvochina M."/>
            <person name="Mcdonagh F."/>
            <person name="Simpson A.C."/>
            <person name="Singh N.K."/>
            <person name="Rekha P.D."/>
            <person name="Raman K."/>
            <person name="Hugenholtz P."/>
            <person name="Venkateswaran K."/>
        </authorList>
    </citation>
    <scope>NUCLEOTIDE SEQUENCE [LARGE SCALE GENOMIC DNA]</scope>
    <source>
        <strain evidence="1 2">5B73C</strain>
    </source>
</reference>
<organism evidence="1 2">
    <name type="scientific">Tigheibacillus halophilus</name>
    <dbReference type="NCBI Taxonomy" id="361280"/>
    <lineage>
        <taxon>Bacteria</taxon>
        <taxon>Bacillati</taxon>
        <taxon>Bacillota</taxon>
        <taxon>Bacilli</taxon>
        <taxon>Bacillales</taxon>
        <taxon>Bacillaceae</taxon>
        <taxon>Tigheibacillus</taxon>
    </lineage>
</organism>
<accession>A0ABU5CAE3</accession>
<sequence>MLRGEGIIDHSSFIEAGLVKWEEIADLQIYQYGGQVFLGIFTHDPNLIINRTKGIKKSIERRKQKVDRCTG</sequence>